<evidence type="ECO:0000313" key="1">
    <source>
        <dbReference type="EMBL" id="CAH2244842.1"/>
    </source>
</evidence>
<dbReference type="Proteomes" id="UP000838756">
    <property type="component" value="Unassembled WGS sequence"/>
</dbReference>
<evidence type="ECO:0000313" key="2">
    <source>
        <dbReference type="Proteomes" id="UP000838756"/>
    </source>
</evidence>
<protein>
    <submittedName>
        <fullName evidence="1">Jg23053 protein</fullName>
    </submittedName>
</protein>
<dbReference type="EMBL" id="CAKXAJ010025865">
    <property type="protein sequence ID" value="CAH2244842.1"/>
    <property type="molecule type" value="Genomic_DNA"/>
</dbReference>
<proteinExistence type="predicted"/>
<name>A0A8S4S4G7_9NEOP</name>
<keyword evidence="2" id="KW-1185">Reference proteome</keyword>
<organism evidence="1 2">
    <name type="scientific">Pararge aegeria aegeria</name>
    <dbReference type="NCBI Taxonomy" id="348720"/>
    <lineage>
        <taxon>Eukaryota</taxon>
        <taxon>Metazoa</taxon>
        <taxon>Ecdysozoa</taxon>
        <taxon>Arthropoda</taxon>
        <taxon>Hexapoda</taxon>
        <taxon>Insecta</taxon>
        <taxon>Pterygota</taxon>
        <taxon>Neoptera</taxon>
        <taxon>Endopterygota</taxon>
        <taxon>Lepidoptera</taxon>
        <taxon>Glossata</taxon>
        <taxon>Ditrysia</taxon>
        <taxon>Papilionoidea</taxon>
        <taxon>Nymphalidae</taxon>
        <taxon>Satyrinae</taxon>
        <taxon>Satyrini</taxon>
        <taxon>Parargina</taxon>
        <taxon>Pararge</taxon>
    </lineage>
</organism>
<gene>
    <name evidence="1" type="primary">jg23053</name>
    <name evidence="1" type="ORF">PAEG_LOCUS20751</name>
</gene>
<dbReference type="AlphaFoldDB" id="A0A8S4S4G7"/>
<comment type="caution">
    <text evidence="1">The sequence shown here is derived from an EMBL/GenBank/DDBJ whole genome shotgun (WGS) entry which is preliminary data.</text>
</comment>
<sequence length="106" mass="12276">MKTLSLTKYSVVNDLRRTSGVQQEAFQWQPGGGKRRRGRPKATWKRSLEAEMKASNLSWNTIRYAARDRSGWKRALLALCVVQVLKDSKKKKTIKDYKNVEMVMIC</sequence>
<reference evidence="1" key="1">
    <citation type="submission" date="2022-03" db="EMBL/GenBank/DDBJ databases">
        <authorList>
            <person name="Lindestad O."/>
        </authorList>
    </citation>
    <scope>NUCLEOTIDE SEQUENCE</scope>
</reference>
<accession>A0A8S4S4G7</accession>